<dbReference type="RefSeq" id="WP_003526036.1">
    <property type="nucleotide sequence ID" value="NZ_AGVV01000004.1"/>
</dbReference>
<dbReference type="AlphaFoldDB" id="H0FU60"/>
<dbReference type="PATRIC" id="fig|1107881.3.peg.689"/>
<proteinExistence type="predicted"/>
<dbReference type="Proteomes" id="UP000004038">
    <property type="component" value="Unassembled WGS sequence"/>
</dbReference>
<reference evidence="1 2" key="1">
    <citation type="journal article" date="2012" name="J. Bacteriol.">
        <title>Draft Genome Sequence of Sinorhizobium meliloti CCNWSX0020, a Nitrogen-Fixing Symbiont with Copper Tolerance Capability Isolated from Lead-Zinc Mine Tailings.</title>
        <authorList>
            <person name="Li Z."/>
            <person name="Ma Z."/>
            <person name="Hao X."/>
            <person name="Wei G."/>
        </authorList>
    </citation>
    <scope>NUCLEOTIDE SEQUENCE [LARGE SCALE GENOMIC DNA]</scope>
    <source>
        <strain evidence="1 2">CCNWSX0020</strain>
    </source>
</reference>
<gene>
    <name evidence="1" type="ORF">SM0020_03445</name>
</gene>
<evidence type="ECO:0000313" key="1">
    <source>
        <dbReference type="EMBL" id="EHK79391.1"/>
    </source>
</evidence>
<accession>H0FU60</accession>
<evidence type="ECO:0000313" key="2">
    <source>
        <dbReference type="Proteomes" id="UP000004038"/>
    </source>
</evidence>
<sequence>MFKEDAVFEDVPFDAVLDDLALDVVLQQNSFFLGSVSAEAQGDDWIQRSKQDFLPFSRLVDNAGADSKCEPTLRPPQLHAARNRERVGVESAKRLFRELA</sequence>
<name>H0FU60_RHIML</name>
<organism evidence="1 2">
    <name type="scientific">Sinorhizobium meliloti CCNWSX0020</name>
    <dbReference type="NCBI Taxonomy" id="1107881"/>
    <lineage>
        <taxon>Bacteria</taxon>
        <taxon>Pseudomonadati</taxon>
        <taxon>Pseudomonadota</taxon>
        <taxon>Alphaproteobacteria</taxon>
        <taxon>Hyphomicrobiales</taxon>
        <taxon>Rhizobiaceae</taxon>
        <taxon>Sinorhizobium/Ensifer group</taxon>
        <taxon>Sinorhizobium</taxon>
    </lineage>
</organism>
<protein>
    <submittedName>
        <fullName evidence="1">Uncharacterized protein</fullName>
    </submittedName>
</protein>
<dbReference type="EMBL" id="AGVV01000004">
    <property type="protein sequence ID" value="EHK79391.1"/>
    <property type="molecule type" value="Genomic_DNA"/>
</dbReference>